<name>A0A432WD72_9GAMM</name>
<evidence type="ECO:0000313" key="3">
    <source>
        <dbReference type="Proteomes" id="UP000287823"/>
    </source>
</evidence>
<dbReference type="AlphaFoldDB" id="A0A432WD72"/>
<dbReference type="Gene3D" id="3.40.50.2000">
    <property type="entry name" value="Glycogen Phosphorylase B"/>
    <property type="match status" value="2"/>
</dbReference>
<organism evidence="2 3">
    <name type="scientific">Aliidiomarina soli</name>
    <dbReference type="NCBI Taxonomy" id="1928574"/>
    <lineage>
        <taxon>Bacteria</taxon>
        <taxon>Pseudomonadati</taxon>
        <taxon>Pseudomonadota</taxon>
        <taxon>Gammaproteobacteria</taxon>
        <taxon>Alteromonadales</taxon>
        <taxon>Idiomarinaceae</taxon>
        <taxon>Aliidiomarina</taxon>
    </lineage>
</organism>
<dbReference type="Pfam" id="PF13439">
    <property type="entry name" value="Glyco_transf_4"/>
    <property type="match status" value="1"/>
</dbReference>
<dbReference type="PANTHER" id="PTHR12526">
    <property type="entry name" value="GLYCOSYLTRANSFERASE"/>
    <property type="match status" value="1"/>
</dbReference>
<reference evidence="2 3" key="1">
    <citation type="journal article" date="2011" name="Front. Microbiol.">
        <title>Genomic signatures of strain selection and enhancement in Bacillus atrophaeus var. globigii, a historical biowarfare simulant.</title>
        <authorList>
            <person name="Gibbons H.S."/>
            <person name="Broomall S.M."/>
            <person name="McNew L.A."/>
            <person name="Daligault H."/>
            <person name="Chapman C."/>
            <person name="Bruce D."/>
            <person name="Karavis M."/>
            <person name="Krepps M."/>
            <person name="McGregor P.A."/>
            <person name="Hong C."/>
            <person name="Park K.H."/>
            <person name="Akmal A."/>
            <person name="Feldman A."/>
            <person name="Lin J.S."/>
            <person name="Chang W.E."/>
            <person name="Higgs B.W."/>
            <person name="Demirev P."/>
            <person name="Lindquist J."/>
            <person name="Liem A."/>
            <person name="Fochler E."/>
            <person name="Read T.D."/>
            <person name="Tapia R."/>
            <person name="Johnson S."/>
            <person name="Bishop-Lilly K.A."/>
            <person name="Detter C."/>
            <person name="Han C."/>
            <person name="Sozhamannan S."/>
            <person name="Rosenzweig C.N."/>
            <person name="Skowronski E.W."/>
        </authorList>
    </citation>
    <scope>NUCLEOTIDE SEQUENCE [LARGE SCALE GENOMIC DNA]</scope>
    <source>
        <strain evidence="2 3">Y4G10-17</strain>
    </source>
</reference>
<keyword evidence="2" id="KW-0808">Transferase</keyword>
<evidence type="ECO:0000313" key="2">
    <source>
        <dbReference type="EMBL" id="RUO30338.1"/>
    </source>
</evidence>
<protein>
    <submittedName>
        <fullName evidence="2">Glycosyl transferase</fullName>
    </submittedName>
</protein>
<accession>A0A432WD72</accession>
<feature type="domain" description="Glycosyltransferase subfamily 4-like N-terminal" evidence="1">
    <location>
        <begin position="63"/>
        <end position="176"/>
    </location>
</feature>
<proteinExistence type="predicted"/>
<sequence length="379" mass="42517">MKSCHVIHIIIGLNPGGAELTLKKLLELHNDSYKDTSHSVISLTDIGVVGRQLQEKGFRVESLGVKKNFLSFFNVFKLIPIIRSRRPDIIHTWMYHGDFIGGLFAKLFSKARIIWCIRSTDISKGGSKSTLIVRRLCALLSSFIPDSIVCAAEKSKKVHEKIGYSKEKICVVPNGFEIPCDENKEEKSLRIRNDLGISPRCIVVGSVARYHEIKDHPGFILAITPILRSNELVNVVLVGRDTQRIKELDLYTCLDDSVKKRIHTVGEQECVQDYMFSFDVFCLHSKSEGFPNVLAEAMACGVACVSTNVGDSNLLISDTQFLPSPEAPTELSASLLRMISLTKAEREEIGLENRNTIFFQFSSKRMADEYHSLYLSVMS</sequence>
<dbReference type="GO" id="GO:0016757">
    <property type="term" value="F:glycosyltransferase activity"/>
    <property type="evidence" value="ECO:0007669"/>
    <property type="project" value="UniProtKB-ARBA"/>
</dbReference>
<dbReference type="SUPFAM" id="SSF53756">
    <property type="entry name" value="UDP-Glycosyltransferase/glycogen phosphorylase"/>
    <property type="match status" value="1"/>
</dbReference>
<keyword evidence="3" id="KW-1185">Reference proteome</keyword>
<dbReference type="Proteomes" id="UP000287823">
    <property type="component" value="Unassembled WGS sequence"/>
</dbReference>
<dbReference type="Pfam" id="PF13692">
    <property type="entry name" value="Glyco_trans_1_4"/>
    <property type="match status" value="1"/>
</dbReference>
<dbReference type="EMBL" id="PIPO01000006">
    <property type="protein sequence ID" value="RUO30338.1"/>
    <property type="molecule type" value="Genomic_DNA"/>
</dbReference>
<dbReference type="RefSeq" id="WP_126799820.1">
    <property type="nucleotide sequence ID" value="NZ_PIPO01000006.1"/>
</dbReference>
<evidence type="ECO:0000259" key="1">
    <source>
        <dbReference type="Pfam" id="PF13439"/>
    </source>
</evidence>
<gene>
    <name evidence="2" type="ORF">CWE14_13290</name>
</gene>
<dbReference type="InterPro" id="IPR028098">
    <property type="entry name" value="Glyco_trans_4-like_N"/>
</dbReference>
<comment type="caution">
    <text evidence="2">The sequence shown here is derived from an EMBL/GenBank/DDBJ whole genome shotgun (WGS) entry which is preliminary data.</text>
</comment>